<evidence type="ECO:0000259" key="2">
    <source>
        <dbReference type="Pfam" id="PF13203"/>
    </source>
</evidence>
<comment type="caution">
    <text evidence="3">The sequence shown here is derived from an EMBL/GenBank/DDBJ whole genome shotgun (WGS) entry which is preliminary data.</text>
</comment>
<dbReference type="Pfam" id="PF09967">
    <property type="entry name" value="DUF2201"/>
    <property type="match status" value="1"/>
</dbReference>
<protein>
    <submittedName>
        <fullName evidence="3">VWA-like domain-containing protein</fullName>
    </submittedName>
</protein>
<evidence type="ECO:0000313" key="4">
    <source>
        <dbReference type="Proteomes" id="UP001605989"/>
    </source>
</evidence>
<accession>A0ABW7DM60</accession>
<dbReference type="EMBL" id="JBIEKR010000003">
    <property type="protein sequence ID" value="MFG6272426.1"/>
    <property type="molecule type" value="Genomic_DNA"/>
</dbReference>
<feature type="domain" description="VWA-like" evidence="1">
    <location>
        <begin position="317"/>
        <end position="439"/>
    </location>
</feature>
<keyword evidence="4" id="KW-1185">Reference proteome</keyword>
<dbReference type="PANTHER" id="PTHR38730">
    <property type="entry name" value="SLL7028 PROTEIN"/>
    <property type="match status" value="1"/>
</dbReference>
<evidence type="ECO:0000313" key="3">
    <source>
        <dbReference type="EMBL" id="MFG6272426.1"/>
    </source>
</evidence>
<dbReference type="InterPro" id="IPR018698">
    <property type="entry name" value="VWA-like_dom"/>
</dbReference>
<dbReference type="SUPFAM" id="SSF53300">
    <property type="entry name" value="vWA-like"/>
    <property type="match status" value="1"/>
</dbReference>
<organism evidence="3 4">
    <name type="scientific">Megasphaera hexanoica</name>
    <dbReference type="NCBI Taxonomy" id="1675036"/>
    <lineage>
        <taxon>Bacteria</taxon>
        <taxon>Bacillati</taxon>
        <taxon>Bacillota</taxon>
        <taxon>Negativicutes</taxon>
        <taxon>Veillonellales</taxon>
        <taxon>Veillonellaceae</taxon>
        <taxon>Megasphaera</taxon>
    </lineage>
</organism>
<reference evidence="3 4" key="1">
    <citation type="submission" date="2024-10" db="EMBL/GenBank/DDBJ databases">
        <authorList>
            <person name="Sang B.-I."/>
            <person name="Prabhaharan D."/>
        </authorList>
    </citation>
    <scope>NUCLEOTIDE SEQUENCE [LARGE SCALE GENOMIC DNA]</scope>
    <source>
        <strain evidence="3 4">MH</strain>
    </source>
</reference>
<name>A0ABW7DM60_9FIRM</name>
<sequence length="472" mass="54460">MIVLDKQLRTEAILLDQKLNQWADNEMRLSDKACRAKDLPADFVREFFEFVSKISLKLLDDKDNFYGYFFFQMGKEIRLNIGSATATNFKGAKYVMYFNPFIFLPLTIDQMGNCIRHEILHIVFQHLQRAKDLQDHYSKLALNLAMDIVVNTYLRPLPDDAATLDWVNLQYHLYLTPFGTLEDYVQEIQEAIDKREKTTTITDEDNTADTDILTKFDPLRTHDVWNESDTIDAQLLGRFTEKYVDSASRGKLSDHIANAIAQIKDSNHTLPWHFYLKKLAGTVASGNKKTTARRNRRQPERLDLRGQLRNYKAKIYIALDISGSISDDEFKQAMEEVFQIVREYKTEITIIQCDDHIRKVYTVRTIKDLQARPAGRGGTCYAPVIEYANKHKIDLLLYFTDGKGEDKLRTIPSGYKILWLIGGNGDELSLDNPYGIVKRLHPLEEENSAAEFFFVEKGGYSMNNQEGISLNF</sequence>
<dbReference type="RefSeq" id="WP_257536499.1">
    <property type="nucleotide sequence ID" value="NZ_CP011940.1"/>
</dbReference>
<dbReference type="Proteomes" id="UP001605989">
    <property type="component" value="Unassembled WGS sequence"/>
</dbReference>
<dbReference type="PANTHER" id="PTHR38730:SF1">
    <property type="entry name" value="SLL7028 PROTEIN"/>
    <property type="match status" value="1"/>
</dbReference>
<dbReference type="InterPro" id="IPR036465">
    <property type="entry name" value="vWFA_dom_sf"/>
</dbReference>
<proteinExistence type="predicted"/>
<dbReference type="Pfam" id="PF13203">
    <property type="entry name" value="DUF2201_N"/>
    <property type="match status" value="1"/>
</dbReference>
<dbReference type="InterPro" id="IPR025154">
    <property type="entry name" value="Put_metallopeptidase_dom"/>
</dbReference>
<evidence type="ECO:0000259" key="1">
    <source>
        <dbReference type="Pfam" id="PF09967"/>
    </source>
</evidence>
<gene>
    <name evidence="3" type="ORF">ACGTZG_04415</name>
</gene>
<feature type="domain" description="Putative metallopeptidase" evidence="2">
    <location>
        <begin position="95"/>
        <end position="155"/>
    </location>
</feature>